<organism evidence="1 2">
    <name type="scientific">Polycladospora coralii</name>
    <dbReference type="NCBI Taxonomy" id="2771432"/>
    <lineage>
        <taxon>Bacteria</taxon>
        <taxon>Bacillati</taxon>
        <taxon>Bacillota</taxon>
        <taxon>Bacilli</taxon>
        <taxon>Bacillales</taxon>
        <taxon>Thermoactinomycetaceae</taxon>
        <taxon>Polycladospora</taxon>
    </lineage>
</organism>
<evidence type="ECO:0000313" key="1">
    <source>
        <dbReference type="EMBL" id="MBD1372491.1"/>
    </source>
</evidence>
<accession>A0A926N6N3</accession>
<sequence length="33" mass="3873">MCWRYGTVTETQLQNAVVKGYITEEEFETIMAM</sequence>
<name>A0A926N6N3_9BACL</name>
<protein>
    <submittedName>
        <fullName evidence="1">XkdX family protein</fullName>
    </submittedName>
</protein>
<evidence type="ECO:0000313" key="2">
    <source>
        <dbReference type="Proteomes" id="UP000661691"/>
    </source>
</evidence>
<gene>
    <name evidence="1" type="ORF">IC620_08985</name>
</gene>
<dbReference type="Proteomes" id="UP000661691">
    <property type="component" value="Unassembled WGS sequence"/>
</dbReference>
<proteinExistence type="predicted"/>
<dbReference type="EMBL" id="JACXAH010000011">
    <property type="protein sequence ID" value="MBD1372491.1"/>
    <property type="molecule type" value="Genomic_DNA"/>
</dbReference>
<comment type="caution">
    <text evidence="1">The sequence shown here is derived from an EMBL/GenBank/DDBJ whole genome shotgun (WGS) entry which is preliminary data.</text>
</comment>
<dbReference type="Pfam" id="PF09693">
    <property type="entry name" value="Phage_XkdX"/>
    <property type="match status" value="1"/>
</dbReference>
<dbReference type="InterPro" id="IPR010022">
    <property type="entry name" value="XkdX"/>
</dbReference>
<reference evidence="1" key="1">
    <citation type="submission" date="2020-09" db="EMBL/GenBank/DDBJ databases">
        <title>A novel bacterium of genus Hazenella, isolated from South China Sea.</title>
        <authorList>
            <person name="Huang H."/>
            <person name="Mo K."/>
            <person name="Hu Y."/>
        </authorList>
    </citation>
    <scope>NUCLEOTIDE SEQUENCE</scope>
    <source>
        <strain evidence="1">IB182357</strain>
    </source>
</reference>
<dbReference type="AlphaFoldDB" id="A0A926N6N3"/>
<keyword evidence="2" id="KW-1185">Reference proteome</keyword>